<dbReference type="EMBL" id="BDIP01007293">
    <property type="protein sequence ID" value="GIQ91190.1"/>
    <property type="molecule type" value="Genomic_DNA"/>
</dbReference>
<dbReference type="Proteomes" id="UP000265618">
    <property type="component" value="Unassembled WGS sequence"/>
</dbReference>
<protein>
    <recommendedName>
        <fullName evidence="1">CAP N-terminal domain-containing protein</fullName>
    </recommendedName>
</protein>
<feature type="domain" description="CAP N-terminal" evidence="1">
    <location>
        <begin position="37"/>
        <end position="81"/>
    </location>
</feature>
<organism evidence="2 3">
    <name type="scientific">Kipferlia bialata</name>
    <dbReference type="NCBI Taxonomy" id="797122"/>
    <lineage>
        <taxon>Eukaryota</taxon>
        <taxon>Metamonada</taxon>
        <taxon>Carpediemonas-like organisms</taxon>
        <taxon>Kipferlia</taxon>
    </lineage>
</organism>
<dbReference type="Gene3D" id="1.25.40.330">
    <property type="entry name" value="Adenylate cyclase-associated CAP, N-terminal domain"/>
    <property type="match status" value="1"/>
</dbReference>
<proteinExistence type="predicted"/>
<dbReference type="AlphaFoldDB" id="A0A9K3DA73"/>
<evidence type="ECO:0000259" key="1">
    <source>
        <dbReference type="Pfam" id="PF21938"/>
    </source>
</evidence>
<dbReference type="SUPFAM" id="SSF101278">
    <property type="entry name" value="N-terminal domain of adenylylcyclase associated protein, CAP"/>
    <property type="match status" value="1"/>
</dbReference>
<name>A0A9K3DA73_9EUKA</name>
<dbReference type="InterPro" id="IPR053950">
    <property type="entry name" value="CAP_N"/>
</dbReference>
<reference evidence="2 3" key="1">
    <citation type="journal article" date="2018" name="PLoS ONE">
        <title>The draft genome of Kipferlia bialata reveals reductive genome evolution in fornicate parasites.</title>
        <authorList>
            <person name="Tanifuji G."/>
            <person name="Takabayashi S."/>
            <person name="Kume K."/>
            <person name="Takagi M."/>
            <person name="Nakayama T."/>
            <person name="Kamikawa R."/>
            <person name="Inagaki Y."/>
            <person name="Hashimoto T."/>
        </authorList>
    </citation>
    <scope>NUCLEOTIDE SEQUENCE [LARGE SCALE GENOMIC DNA]</scope>
    <source>
        <strain evidence="2">NY0173</strain>
    </source>
</reference>
<comment type="caution">
    <text evidence="2">The sequence shown here is derived from an EMBL/GenBank/DDBJ whole genome shotgun (WGS) entry which is preliminary data.</text>
</comment>
<keyword evidence="3" id="KW-1185">Reference proteome</keyword>
<feature type="non-terminal residue" evidence="2">
    <location>
        <position position="1"/>
    </location>
</feature>
<evidence type="ECO:0000313" key="2">
    <source>
        <dbReference type="EMBL" id="GIQ91190.1"/>
    </source>
</evidence>
<dbReference type="Pfam" id="PF21938">
    <property type="entry name" value="CAP_N"/>
    <property type="match status" value="1"/>
</dbReference>
<gene>
    <name evidence="2" type="ORF">KIPB_014331</name>
</gene>
<evidence type="ECO:0000313" key="3">
    <source>
        <dbReference type="Proteomes" id="UP000265618"/>
    </source>
</evidence>
<dbReference type="InterPro" id="IPR036222">
    <property type="entry name" value="CAP_N_sf"/>
</dbReference>
<sequence>AASKSAKPGQGDYAFLQRFGGLVCSMEAPYKGHSLYLPCKTIASGCEALGWFLETQTASYVAEMRGQMLFYGNKLRMAAKGAASTPLGT</sequence>
<accession>A0A9K3DA73</accession>